<evidence type="ECO:0000313" key="4">
    <source>
        <dbReference type="EMBL" id="VTS32282.1"/>
    </source>
</evidence>
<organism evidence="4 6">
    <name type="scientific">Streptococcus pseudoporcinus</name>
    <dbReference type="NCBI Taxonomy" id="361101"/>
    <lineage>
        <taxon>Bacteria</taxon>
        <taxon>Bacillati</taxon>
        <taxon>Bacillota</taxon>
        <taxon>Bacilli</taxon>
        <taxon>Lactobacillales</taxon>
        <taxon>Streptococcaceae</taxon>
        <taxon>Streptococcus</taxon>
    </lineage>
</organism>
<reference evidence="5 6" key="1">
    <citation type="submission" date="2019-05" db="EMBL/GenBank/DDBJ databases">
        <authorList>
            <consortium name="Pathogen Informatics"/>
        </authorList>
    </citation>
    <scope>NUCLEOTIDE SEQUENCE [LARGE SCALE GENOMIC DNA]</scope>
    <source>
        <strain evidence="3 5">NCTC5385</strain>
        <strain evidence="4 6">NCTC5386</strain>
    </source>
</reference>
<evidence type="ECO:0000313" key="5">
    <source>
        <dbReference type="Proteomes" id="UP000304914"/>
    </source>
</evidence>
<evidence type="ECO:0000313" key="3">
    <source>
        <dbReference type="EMBL" id="VTS19288.1"/>
    </source>
</evidence>
<dbReference type="Proteomes" id="UP000394068">
    <property type="component" value="Unassembled WGS sequence"/>
</dbReference>
<dbReference type="AlphaFoldDB" id="A0A4U9YZ30"/>
<proteinExistence type="predicted"/>
<dbReference type="Pfam" id="PF06114">
    <property type="entry name" value="Peptidase_M78"/>
    <property type="match status" value="1"/>
</dbReference>
<dbReference type="Proteomes" id="UP000304914">
    <property type="component" value="Chromosome"/>
</dbReference>
<dbReference type="EMBL" id="LR594035">
    <property type="protein sequence ID" value="VTS19288.1"/>
    <property type="molecule type" value="Genomic_DNA"/>
</dbReference>
<protein>
    <submittedName>
        <fullName evidence="4">Phage protein</fullName>
    </submittedName>
</protein>
<dbReference type="EMBL" id="CABEHT010000001">
    <property type="protein sequence ID" value="VTS13415.1"/>
    <property type="molecule type" value="Genomic_DNA"/>
</dbReference>
<feature type="domain" description="IrrE N-terminal-like" evidence="1">
    <location>
        <begin position="10"/>
        <end position="76"/>
    </location>
</feature>
<name>A0A4U9YZ30_9STRE</name>
<evidence type="ECO:0000259" key="1">
    <source>
        <dbReference type="Pfam" id="PF06114"/>
    </source>
</evidence>
<evidence type="ECO:0000313" key="6">
    <source>
        <dbReference type="Proteomes" id="UP000394068"/>
    </source>
</evidence>
<dbReference type="InterPro" id="IPR010359">
    <property type="entry name" value="IrrE_HExxH"/>
</dbReference>
<accession>A0A4U9YZ30</accession>
<sequence>MATVNYFDGRETGNNGLYIQPHDVIFINAYLDDIDKKKVLYHELGHVGQYLENYSFLKEKFEAQANRNMIHHLLKEYISSLDYIEDFNVCRFMDAYRLKTIANEAMVIEEFKNLI</sequence>
<dbReference type="EMBL" id="CABEHT010000003">
    <property type="protein sequence ID" value="VTS32282.1"/>
    <property type="molecule type" value="Genomic_DNA"/>
</dbReference>
<dbReference type="RefSeq" id="WP_138068293.1">
    <property type="nucleotide sequence ID" value="NZ_CABEHT010000001.1"/>
</dbReference>
<gene>
    <name evidence="3" type="ORF">NCTC5385_00843</name>
    <name evidence="2" type="ORF">NCTC5386_00956</name>
    <name evidence="4" type="ORF">NCTC5386_02219</name>
</gene>
<evidence type="ECO:0000313" key="2">
    <source>
        <dbReference type="EMBL" id="VTS13415.1"/>
    </source>
</evidence>